<dbReference type="OrthoDB" id="29098at2759"/>
<feature type="domain" description="Ribonuclease H2 subunit B wHTH" evidence="9">
    <location>
        <begin position="99"/>
        <end position="220"/>
    </location>
</feature>
<dbReference type="InParanoid" id="A0A6P8YF77"/>
<feature type="region of interest" description="Disordered" evidence="8">
    <location>
        <begin position="235"/>
        <end position="308"/>
    </location>
</feature>
<dbReference type="GO" id="GO:0005654">
    <property type="term" value="C:nucleoplasm"/>
    <property type="evidence" value="ECO:0007669"/>
    <property type="project" value="TreeGrafter"/>
</dbReference>
<dbReference type="Gene3D" id="2.20.25.530">
    <property type="match status" value="1"/>
</dbReference>
<evidence type="ECO:0000313" key="12">
    <source>
        <dbReference type="RefSeq" id="XP_034238348.1"/>
    </source>
</evidence>
<gene>
    <name evidence="12" type="primary">LOC117643529</name>
</gene>
<sequence length="308" mass="34634">MPRVKSSPSKCVKTKSGQYVSTWYFLVKGKLIDHSGHPLDIVKLRHPATGESSMFLFSPKEESIQEVLTFSENKRSWFVNDTVNEDGKLLLSTPFDPLFLVVPYLAKATATVPLDQLLQDDQFPQNKRLLQCAGMKHLSEIADRKGDPDINAYKFNEEKLMIWLEKKIERLTKVLQTKNVNVTGGSVSATFVQSSTGQAPKEAYLKYAHGIMSEFLPEDLGLKFYHHLKLPPEEAPGMKRKSVVTPDQKDPKKMKLDDGNNDPALIPVDDSPETQKAEKHVEKLSSKDKARQKAAQGSKSITSFFKKS</sequence>
<dbReference type="CDD" id="cd09270">
    <property type="entry name" value="RNase_H2-B"/>
    <property type="match status" value="1"/>
</dbReference>
<feature type="domain" description="Rnh202 triple barrel" evidence="10">
    <location>
        <begin position="39"/>
        <end position="96"/>
    </location>
</feature>
<dbReference type="Proteomes" id="UP000515158">
    <property type="component" value="Unplaced"/>
</dbReference>
<dbReference type="RefSeq" id="XP_034238348.1">
    <property type="nucleotide sequence ID" value="XM_034382457.1"/>
</dbReference>
<evidence type="ECO:0000256" key="4">
    <source>
        <dbReference type="ARBA" id="ARBA00019062"/>
    </source>
</evidence>
<dbReference type="GO" id="GO:0032299">
    <property type="term" value="C:ribonuclease H2 complex"/>
    <property type="evidence" value="ECO:0007669"/>
    <property type="project" value="InterPro"/>
</dbReference>
<comment type="similarity">
    <text evidence="2">Belongs to the RNase H2 subunit B family.</text>
</comment>
<protein>
    <recommendedName>
        <fullName evidence="4">Ribonuclease H2 subunit B</fullName>
    </recommendedName>
    <alternativeName>
        <fullName evidence="7">Ribonuclease HI subunit B</fullName>
    </alternativeName>
</protein>
<dbReference type="InterPro" id="IPR041195">
    <property type="entry name" value="Rnh202_N"/>
</dbReference>
<evidence type="ECO:0000256" key="7">
    <source>
        <dbReference type="ARBA" id="ARBA00033464"/>
    </source>
</evidence>
<accession>A0A6P8YF77</accession>
<dbReference type="GeneID" id="117643529"/>
<dbReference type="FunCoup" id="A0A6P8YF77">
    <property type="interactions" value="584"/>
</dbReference>
<evidence type="ECO:0000256" key="5">
    <source>
        <dbReference type="ARBA" id="ARBA00023242"/>
    </source>
</evidence>
<evidence type="ECO:0000256" key="1">
    <source>
        <dbReference type="ARBA" id="ARBA00004123"/>
    </source>
</evidence>
<keyword evidence="5" id="KW-0539">Nucleus</keyword>
<evidence type="ECO:0000256" key="2">
    <source>
        <dbReference type="ARBA" id="ARBA00009823"/>
    </source>
</evidence>
<organism evidence="12">
    <name type="scientific">Thrips palmi</name>
    <name type="common">Melon thrips</name>
    <dbReference type="NCBI Taxonomy" id="161013"/>
    <lineage>
        <taxon>Eukaryota</taxon>
        <taxon>Metazoa</taxon>
        <taxon>Ecdysozoa</taxon>
        <taxon>Arthropoda</taxon>
        <taxon>Hexapoda</taxon>
        <taxon>Insecta</taxon>
        <taxon>Pterygota</taxon>
        <taxon>Neoptera</taxon>
        <taxon>Paraneoptera</taxon>
        <taxon>Thysanoptera</taxon>
        <taxon>Terebrantia</taxon>
        <taxon>Thripoidea</taxon>
        <taxon>Thripidae</taxon>
        <taxon>Thrips</taxon>
    </lineage>
</organism>
<dbReference type="FunFam" id="1.10.20.120:FF:000002">
    <property type="entry name" value="Ribonuclease H2 subunit B"/>
    <property type="match status" value="1"/>
</dbReference>
<feature type="compositionally biased region" description="Polar residues" evidence="8">
    <location>
        <begin position="295"/>
        <end position="308"/>
    </location>
</feature>
<feature type="compositionally biased region" description="Basic and acidic residues" evidence="8">
    <location>
        <begin position="247"/>
        <end position="258"/>
    </location>
</feature>
<dbReference type="AlphaFoldDB" id="A0A6P8YF77"/>
<comment type="function">
    <text evidence="6">Non catalytic subunit of RNase H2, an endonuclease that specifically degrades the RNA of RNA:DNA hybrids. Participates in DNA replication, possibly by mediating the removal of lagging-strand Okazaki fragment RNA primers during DNA replication. Mediates the excision of single ribonucleotides from DNA:RNA duplexes.</text>
</comment>
<reference evidence="12" key="1">
    <citation type="submission" date="2025-08" db="UniProtKB">
        <authorList>
            <consortium name="RefSeq"/>
        </authorList>
    </citation>
    <scope>IDENTIFICATION</scope>
    <source>
        <tissue evidence="12">Total insect</tissue>
    </source>
</reference>
<evidence type="ECO:0000259" key="10">
    <source>
        <dbReference type="Pfam" id="PF17745"/>
    </source>
</evidence>
<dbReference type="Pfam" id="PF17745">
    <property type="entry name" value="Ydr279_N"/>
    <property type="match status" value="1"/>
</dbReference>
<comment type="subcellular location">
    <subcellularLocation>
        <location evidence="1">Nucleus</location>
    </subcellularLocation>
</comment>
<dbReference type="KEGG" id="tpal:117643529"/>
<evidence type="ECO:0000256" key="8">
    <source>
        <dbReference type="SAM" id="MobiDB-lite"/>
    </source>
</evidence>
<dbReference type="Gene3D" id="1.10.20.120">
    <property type="match status" value="1"/>
</dbReference>
<feature type="compositionally biased region" description="Basic and acidic residues" evidence="8">
    <location>
        <begin position="273"/>
        <end position="291"/>
    </location>
</feature>
<comment type="subunit">
    <text evidence="3">The RNase H2 complex is a heterotrimer composed of the catalytic subunit RNASEH2A and the non-catalytic subunits RNASEH2B and RNASEH2C.</text>
</comment>
<evidence type="ECO:0000256" key="6">
    <source>
        <dbReference type="ARBA" id="ARBA00024778"/>
    </source>
</evidence>
<dbReference type="Pfam" id="PF09468">
    <property type="entry name" value="RNase_H2-Ydr279"/>
    <property type="match status" value="1"/>
</dbReference>
<name>A0A6P8YF77_THRPL</name>
<proteinExistence type="inferred from homology"/>
<dbReference type="InterPro" id="IPR040456">
    <property type="entry name" value="RNase_H2_suB"/>
</dbReference>
<evidence type="ECO:0000256" key="3">
    <source>
        <dbReference type="ARBA" id="ARBA00011277"/>
    </source>
</evidence>
<evidence type="ECO:0000259" key="9">
    <source>
        <dbReference type="Pfam" id="PF09468"/>
    </source>
</evidence>
<dbReference type="PANTHER" id="PTHR13383:SF11">
    <property type="entry name" value="RIBONUCLEASE H2 SUBUNIT B"/>
    <property type="match status" value="1"/>
</dbReference>
<dbReference type="InterPro" id="IPR019024">
    <property type="entry name" value="RNase_H2_suB_wHTH"/>
</dbReference>
<keyword evidence="11" id="KW-1185">Reference proteome</keyword>
<dbReference type="PANTHER" id="PTHR13383">
    <property type="entry name" value="RIBONUCLEASE H2 SUBUNIT B"/>
    <property type="match status" value="1"/>
</dbReference>
<evidence type="ECO:0000313" key="11">
    <source>
        <dbReference type="Proteomes" id="UP000515158"/>
    </source>
</evidence>
<dbReference type="GO" id="GO:0006401">
    <property type="term" value="P:RNA catabolic process"/>
    <property type="evidence" value="ECO:0007669"/>
    <property type="project" value="TreeGrafter"/>
</dbReference>